<dbReference type="NCBIfam" id="NF008967">
    <property type="entry name" value="PRK12313.1"/>
    <property type="match status" value="1"/>
</dbReference>
<dbReference type="SUPFAM" id="SSF51011">
    <property type="entry name" value="Glycosyl hydrolase domain"/>
    <property type="match status" value="1"/>
</dbReference>
<gene>
    <name evidence="10" type="primary">glgB</name>
    <name evidence="13" type="ORF">SAMN05216271_1127</name>
</gene>
<dbReference type="InterPro" id="IPR004193">
    <property type="entry name" value="Glyco_hydro_13_N"/>
</dbReference>
<dbReference type="Gene3D" id="2.60.40.10">
    <property type="entry name" value="Immunoglobulins"/>
    <property type="match status" value="1"/>
</dbReference>
<accession>A0A1H1PE38</accession>
<dbReference type="AlphaFoldDB" id="A0A1H1PE38"/>
<dbReference type="CDD" id="cd11322">
    <property type="entry name" value="AmyAc_Glg_BE"/>
    <property type="match status" value="1"/>
</dbReference>
<dbReference type="STRING" id="472181.SAMN05216271_1127"/>
<dbReference type="NCBIfam" id="NF003811">
    <property type="entry name" value="PRK05402.1"/>
    <property type="match status" value="1"/>
</dbReference>
<dbReference type="CDD" id="cd02855">
    <property type="entry name" value="E_set_GBE_prok_N"/>
    <property type="match status" value="1"/>
</dbReference>
<dbReference type="HAMAP" id="MF_00685">
    <property type="entry name" value="GlgB"/>
    <property type="match status" value="1"/>
</dbReference>
<dbReference type="UniPathway" id="UPA00164"/>
<dbReference type="InterPro" id="IPR044143">
    <property type="entry name" value="GlgB_N_E_set_prok"/>
</dbReference>
<evidence type="ECO:0000256" key="5">
    <source>
        <dbReference type="ARBA" id="ARBA00022600"/>
    </source>
</evidence>
<evidence type="ECO:0000313" key="13">
    <source>
        <dbReference type="EMBL" id="SDS08879.1"/>
    </source>
</evidence>
<dbReference type="GO" id="GO:0005978">
    <property type="term" value="P:glycogen biosynthetic process"/>
    <property type="evidence" value="ECO:0007669"/>
    <property type="project" value="UniProtKB-UniRule"/>
</dbReference>
<dbReference type="FunFam" id="3.20.20.80:FF:000003">
    <property type="entry name" value="1,4-alpha-glucan branching enzyme GlgB"/>
    <property type="match status" value="1"/>
</dbReference>
<dbReference type="InterPro" id="IPR014756">
    <property type="entry name" value="Ig_E-set"/>
</dbReference>
<evidence type="ECO:0000256" key="9">
    <source>
        <dbReference type="ARBA" id="ARBA00023277"/>
    </source>
</evidence>
<dbReference type="InterPro" id="IPR006048">
    <property type="entry name" value="A-amylase/branching_C"/>
</dbReference>
<dbReference type="EMBL" id="LT629763">
    <property type="protein sequence ID" value="SDS08879.1"/>
    <property type="molecule type" value="Genomic_DNA"/>
</dbReference>
<evidence type="ECO:0000256" key="10">
    <source>
        <dbReference type="HAMAP-Rule" id="MF_00685"/>
    </source>
</evidence>
<comment type="similarity">
    <text evidence="4 10">Belongs to the glycosyl hydrolase 13 family. GlgB subfamily.</text>
</comment>
<protein>
    <recommendedName>
        <fullName evidence="10">1,4-alpha-glucan branching enzyme GlgB</fullName>
        <ecNumber evidence="10">2.4.1.18</ecNumber>
    </recommendedName>
    <alternativeName>
        <fullName evidence="10">1,4-alpha-D-glucan:1,4-alpha-D-glucan 6-glucosyl-transferase</fullName>
    </alternativeName>
    <alternativeName>
        <fullName evidence="10">Alpha-(1-&gt;4)-glucan branching enzyme</fullName>
    </alternativeName>
    <alternativeName>
        <fullName evidence="10">Glycogen branching enzyme</fullName>
        <shortName evidence="10">BE</shortName>
    </alternativeName>
</protein>
<keyword evidence="7 10" id="KW-0808">Transferase</keyword>
<dbReference type="InterPro" id="IPR006047">
    <property type="entry name" value="GH13_cat_dom"/>
</dbReference>
<dbReference type="Gene3D" id="2.60.40.1180">
    <property type="entry name" value="Golgi alpha-mannosidase II"/>
    <property type="match status" value="1"/>
</dbReference>
<dbReference type="InterPro" id="IPR013780">
    <property type="entry name" value="Glyco_hydro_b"/>
</dbReference>
<dbReference type="PANTHER" id="PTHR43651">
    <property type="entry name" value="1,4-ALPHA-GLUCAN-BRANCHING ENZYME"/>
    <property type="match status" value="1"/>
</dbReference>
<dbReference type="PANTHER" id="PTHR43651:SF3">
    <property type="entry name" value="1,4-ALPHA-GLUCAN-BRANCHING ENZYME"/>
    <property type="match status" value="1"/>
</dbReference>
<dbReference type="EC" id="2.4.1.18" evidence="10"/>
<evidence type="ECO:0000313" key="14">
    <source>
        <dbReference type="Proteomes" id="UP000243413"/>
    </source>
</evidence>
<keyword evidence="6 10" id="KW-0328">Glycosyltransferase</keyword>
<keyword evidence="9 10" id="KW-0119">Carbohydrate metabolism</keyword>
<dbReference type="FunFam" id="2.60.40.10:FF:000169">
    <property type="entry name" value="1,4-alpha-glucan branching enzyme GlgB"/>
    <property type="match status" value="1"/>
</dbReference>
<dbReference type="InterPro" id="IPR054169">
    <property type="entry name" value="GlgB_N"/>
</dbReference>
<dbReference type="GO" id="GO:0043169">
    <property type="term" value="F:cation binding"/>
    <property type="evidence" value="ECO:0007669"/>
    <property type="project" value="InterPro"/>
</dbReference>
<dbReference type="GO" id="GO:0005829">
    <property type="term" value="C:cytosol"/>
    <property type="evidence" value="ECO:0007669"/>
    <property type="project" value="TreeGrafter"/>
</dbReference>
<dbReference type="SUPFAM" id="SSF51445">
    <property type="entry name" value="(Trans)glycosidases"/>
    <property type="match status" value="1"/>
</dbReference>
<evidence type="ECO:0000256" key="2">
    <source>
        <dbReference type="ARBA" id="ARBA00002953"/>
    </source>
</evidence>
<dbReference type="InterPro" id="IPR017853">
    <property type="entry name" value="GH"/>
</dbReference>
<keyword evidence="5 10" id="KW-0321">Glycogen metabolism</keyword>
<dbReference type="PIRSF" id="PIRSF000463">
    <property type="entry name" value="GlgB"/>
    <property type="match status" value="1"/>
</dbReference>
<dbReference type="Proteomes" id="UP000243413">
    <property type="component" value="Chromosome I"/>
</dbReference>
<dbReference type="RefSeq" id="WP_407920339.1">
    <property type="nucleotide sequence ID" value="NZ_LT629763.1"/>
</dbReference>
<dbReference type="GO" id="GO:0004553">
    <property type="term" value="F:hydrolase activity, hydrolyzing O-glycosyl compounds"/>
    <property type="evidence" value="ECO:0007669"/>
    <property type="project" value="InterPro"/>
</dbReference>
<organism evidence="13 14">
    <name type="scientific">Halopseudomonas sabulinigri</name>
    <dbReference type="NCBI Taxonomy" id="472181"/>
    <lineage>
        <taxon>Bacteria</taxon>
        <taxon>Pseudomonadati</taxon>
        <taxon>Pseudomonadota</taxon>
        <taxon>Gammaproteobacteria</taxon>
        <taxon>Pseudomonadales</taxon>
        <taxon>Pseudomonadaceae</taxon>
        <taxon>Halopseudomonas</taxon>
    </lineage>
</organism>
<comment type="pathway">
    <text evidence="3 10">Glycan biosynthesis; glycogen biosynthesis.</text>
</comment>
<evidence type="ECO:0000256" key="3">
    <source>
        <dbReference type="ARBA" id="ARBA00004964"/>
    </source>
</evidence>
<dbReference type="Pfam" id="PF22019">
    <property type="entry name" value="GlgB_N"/>
    <property type="match status" value="1"/>
</dbReference>
<feature type="active site" description="Nucleophile" evidence="10 11">
    <location>
        <position position="421"/>
    </location>
</feature>
<name>A0A1H1PE38_9GAMM</name>
<evidence type="ECO:0000256" key="7">
    <source>
        <dbReference type="ARBA" id="ARBA00022679"/>
    </source>
</evidence>
<dbReference type="FunFam" id="2.60.40.1180:FF:000002">
    <property type="entry name" value="1,4-alpha-glucan branching enzyme GlgB"/>
    <property type="match status" value="1"/>
</dbReference>
<evidence type="ECO:0000256" key="1">
    <source>
        <dbReference type="ARBA" id="ARBA00000826"/>
    </source>
</evidence>
<evidence type="ECO:0000256" key="6">
    <source>
        <dbReference type="ARBA" id="ARBA00022676"/>
    </source>
</evidence>
<proteinExistence type="inferred from homology"/>
<dbReference type="Pfam" id="PF02922">
    <property type="entry name" value="CBM_48"/>
    <property type="match status" value="1"/>
</dbReference>
<evidence type="ECO:0000256" key="11">
    <source>
        <dbReference type="PIRSR" id="PIRSR000463-1"/>
    </source>
</evidence>
<dbReference type="Gene3D" id="3.20.20.80">
    <property type="entry name" value="Glycosidases"/>
    <property type="match status" value="1"/>
</dbReference>
<dbReference type="SUPFAM" id="SSF81296">
    <property type="entry name" value="E set domains"/>
    <property type="match status" value="2"/>
</dbReference>
<dbReference type="InterPro" id="IPR013783">
    <property type="entry name" value="Ig-like_fold"/>
</dbReference>
<feature type="active site" description="Proton donor" evidence="10 11">
    <location>
        <position position="474"/>
    </location>
</feature>
<dbReference type="Pfam" id="PF00128">
    <property type="entry name" value="Alpha-amylase"/>
    <property type="match status" value="1"/>
</dbReference>
<sequence>MNQFLTRHDQLPLEQISALLNAESDSPFAVLGPHQEQGALVVRCLLPGARSVEVIDAQSGVAMGEMTELVPGLFSLRCDNLAVYRLRIHWPEATQETADPYAFGPQLGELDLHLFSEGRHRELGKVFGAQLWRGREAAASDADEEVAGVRFVVWAPNARRVSVVGNFNSWDGRRHPMRRHSPSGVWELFIPGLAAGEIYKYEILGEHGILPLKADPYALRTELPPANASVVSEPLELEWQDDAWLAWRTNIQAEGTPLSIYELHATSWRRPDGDSKAVLNWRELAQELIPYVKELGFSHIELMPIMEHPFGGSWGYQPLSQFAPTARLGSPADFAAFVDACHQAGIGVILDWVPAHFPNDEHGLALFDGTALYEYAHPFEGYHQDWNTCIYNLGRHEVHGFMLSSALHWLQTYHIDGLRVDAVASMLYRDYSRKEGEWIPNRHGGRENLEAIDFLRHLNSVVREKVPGALMIAEESTAWPGVSQPAEEGGLGFTFKWNMGWMHDSLNYVSEDPVNRRYHHNQVTFGLDYAFSEHFILPISHDEVVHGKRALLAKMPGDRWQQFANLRLYLSFMWTHPGKKLLFMGCEFGQWREWDHDQALDWYLLQYADHRAIRDLVCELNRLYREEPALHERDSYPDGFEWLIGDDSDNSVFAWLRHGGQKSPALLVVHNCTPLPREDYRIGVPREGAWEVLLNSDAENFCGSGAGSSGELQSEPTAAHGKAQSLVLSLPPLGTLVLRPGRDA</sequence>
<evidence type="ECO:0000256" key="4">
    <source>
        <dbReference type="ARBA" id="ARBA00009000"/>
    </source>
</evidence>
<evidence type="ECO:0000256" key="8">
    <source>
        <dbReference type="ARBA" id="ARBA00023056"/>
    </source>
</evidence>
<keyword evidence="8 10" id="KW-0320">Glycogen biosynthesis</keyword>
<evidence type="ECO:0000259" key="12">
    <source>
        <dbReference type="SMART" id="SM00642"/>
    </source>
</evidence>
<dbReference type="SMART" id="SM00642">
    <property type="entry name" value="Aamy"/>
    <property type="match status" value="1"/>
</dbReference>
<comment type="function">
    <text evidence="2 10">Catalyzes the formation of the alpha-1,6-glucosidic linkages in glycogen by scission of a 1,4-alpha-linked oligosaccharide from growing alpha-1,4-glucan chains and the subsequent attachment of the oligosaccharide to the alpha-1,6 position.</text>
</comment>
<dbReference type="InterPro" id="IPR006407">
    <property type="entry name" value="GlgB"/>
</dbReference>
<comment type="subunit">
    <text evidence="10">Monomer.</text>
</comment>
<feature type="domain" description="Glycosyl hydrolase family 13 catalytic" evidence="12">
    <location>
        <begin position="262"/>
        <end position="633"/>
    </location>
</feature>
<reference evidence="14" key="1">
    <citation type="submission" date="2016-10" db="EMBL/GenBank/DDBJ databases">
        <authorList>
            <person name="Varghese N."/>
            <person name="Submissions S."/>
        </authorList>
    </citation>
    <scope>NUCLEOTIDE SEQUENCE [LARGE SCALE GENOMIC DNA]</scope>
    <source>
        <strain evidence="14">JCM 14963</strain>
    </source>
</reference>
<dbReference type="GO" id="GO:0003844">
    <property type="term" value="F:1,4-alpha-glucan branching enzyme activity"/>
    <property type="evidence" value="ECO:0007669"/>
    <property type="project" value="UniProtKB-UniRule"/>
</dbReference>
<dbReference type="NCBIfam" id="TIGR01515">
    <property type="entry name" value="branching_enzym"/>
    <property type="match status" value="1"/>
</dbReference>
<dbReference type="Pfam" id="PF02806">
    <property type="entry name" value="Alpha-amylase_C"/>
    <property type="match status" value="1"/>
</dbReference>
<dbReference type="InterPro" id="IPR037439">
    <property type="entry name" value="Branching_enzy"/>
</dbReference>
<comment type="catalytic activity">
    <reaction evidence="1 10">
        <text>Transfers a segment of a (1-&gt;4)-alpha-D-glucan chain to a primary hydroxy group in a similar glucan chain.</text>
        <dbReference type="EC" id="2.4.1.18"/>
    </reaction>
</comment>